<evidence type="ECO:0000313" key="2">
    <source>
        <dbReference type="Proteomes" id="UP000306758"/>
    </source>
</evidence>
<name>A0A4S2PVR7_9PAST</name>
<comment type="caution">
    <text evidence="1">The sequence shown here is derived from an EMBL/GenBank/DDBJ whole genome shotgun (WGS) entry which is preliminary data.</text>
</comment>
<gene>
    <name evidence="1" type="ORF">D3M78_08430</name>
</gene>
<protein>
    <submittedName>
        <fullName evidence="1">DUF2597 family protein</fullName>
    </submittedName>
</protein>
<dbReference type="AlphaFoldDB" id="A0A4S2PVR7"/>
<dbReference type="Proteomes" id="UP000306758">
    <property type="component" value="Unassembled WGS sequence"/>
</dbReference>
<dbReference type="InterPro" id="IPR019708">
    <property type="entry name" value="Phage_HP1_Orf24"/>
</dbReference>
<organism evidence="1 2">
    <name type="scientific">Rodentibacter pneumotropicus</name>
    <dbReference type="NCBI Taxonomy" id="758"/>
    <lineage>
        <taxon>Bacteria</taxon>
        <taxon>Pseudomonadati</taxon>
        <taxon>Pseudomonadota</taxon>
        <taxon>Gammaproteobacteria</taxon>
        <taxon>Pasteurellales</taxon>
        <taxon>Pasteurellaceae</taxon>
        <taxon>Rodentibacter</taxon>
    </lineage>
</organism>
<sequence>MERISGMSFDFYMMGFPIHVESVNLSITDNSAVALTRGIPDGWVSGDVAAEGEIELDSKNFQKLSTAAAAAGSYRSLPEVDFTFFAMRGGVRDKVETYGNKIILTDVINIDPKGGSKSTKKLKYFVTSPDFVRINGVPYLSDDDTRDLVG</sequence>
<proteinExistence type="predicted"/>
<reference evidence="1 2" key="1">
    <citation type="journal article" date="2019" name="Vet. Microbiol.">
        <title>Development of multi locus sequence typing (MLST) of Rodentibacter pneumotropicus.</title>
        <authorList>
            <person name="Adhikary S."/>
            <person name="Bisgaard M."/>
            <person name="Boot R."/>
            <person name="Benga L."/>
            <person name="Nicklas W."/>
            <person name="Christensen H."/>
        </authorList>
    </citation>
    <scope>NUCLEOTIDE SEQUENCE [LARGE SCALE GENOMIC DNA]</scope>
    <source>
        <strain evidence="1 2">Ac84</strain>
    </source>
</reference>
<dbReference type="Pfam" id="PF10772">
    <property type="entry name" value="Phage_HP1_Orf24"/>
    <property type="match status" value="1"/>
</dbReference>
<dbReference type="EMBL" id="QXNI01000050">
    <property type="protein sequence ID" value="THA08083.1"/>
    <property type="molecule type" value="Genomic_DNA"/>
</dbReference>
<evidence type="ECO:0000313" key="1">
    <source>
        <dbReference type="EMBL" id="THA08083.1"/>
    </source>
</evidence>
<dbReference type="RefSeq" id="WP_136123801.1">
    <property type="nucleotide sequence ID" value="NZ_QXNI01000050.1"/>
</dbReference>
<accession>A0A4S2PVR7</accession>